<comment type="similarity">
    <text evidence="1">Belongs to the protein kinase superfamily. STE Ser/Thr protein kinase family. STE20 subfamily.</text>
</comment>
<evidence type="ECO:0000256" key="8">
    <source>
        <dbReference type="ARBA" id="ARBA00047899"/>
    </source>
</evidence>
<dbReference type="PRINTS" id="PR00109">
    <property type="entry name" value="TYRKINASE"/>
</dbReference>
<feature type="region of interest" description="Disordered" evidence="11">
    <location>
        <begin position="335"/>
        <end position="381"/>
    </location>
</feature>
<keyword evidence="6 13" id="KW-0418">Kinase</keyword>
<dbReference type="InterPro" id="IPR011009">
    <property type="entry name" value="Kinase-like_dom_sf"/>
</dbReference>
<comment type="catalytic activity">
    <reaction evidence="9">
        <text>L-seryl-[protein] + ATP = O-phospho-L-seryl-[protein] + ADP + H(+)</text>
        <dbReference type="Rhea" id="RHEA:17989"/>
        <dbReference type="Rhea" id="RHEA-COMP:9863"/>
        <dbReference type="Rhea" id="RHEA-COMP:11604"/>
        <dbReference type="ChEBI" id="CHEBI:15378"/>
        <dbReference type="ChEBI" id="CHEBI:29999"/>
        <dbReference type="ChEBI" id="CHEBI:30616"/>
        <dbReference type="ChEBI" id="CHEBI:83421"/>
        <dbReference type="ChEBI" id="CHEBI:456216"/>
        <dbReference type="EC" id="2.7.11.1"/>
    </reaction>
</comment>
<gene>
    <name evidence="13" type="ORF">BN980_GECA13s03233g</name>
</gene>
<organism evidence="13 14">
    <name type="scientific">Geotrichum candidum</name>
    <name type="common">Oospora lactis</name>
    <name type="synonym">Dipodascus geotrichum</name>
    <dbReference type="NCBI Taxonomy" id="1173061"/>
    <lineage>
        <taxon>Eukaryota</taxon>
        <taxon>Fungi</taxon>
        <taxon>Dikarya</taxon>
        <taxon>Ascomycota</taxon>
        <taxon>Saccharomycotina</taxon>
        <taxon>Dipodascomycetes</taxon>
        <taxon>Dipodascales</taxon>
        <taxon>Dipodascaceae</taxon>
        <taxon>Geotrichum</taxon>
    </lineage>
</organism>
<protein>
    <recommendedName>
        <fullName evidence="2">non-specific serine/threonine protein kinase</fullName>
        <ecNumber evidence="2">2.7.11.1</ecNumber>
    </recommendedName>
</protein>
<comment type="caution">
    <text evidence="13">The sequence shown here is derived from an EMBL/GenBank/DDBJ whole genome shotgun (WGS) entry which is preliminary data.</text>
</comment>
<evidence type="ECO:0000256" key="11">
    <source>
        <dbReference type="SAM" id="MobiDB-lite"/>
    </source>
</evidence>
<dbReference type="Gene3D" id="1.10.510.10">
    <property type="entry name" value="Transferase(Phosphotransferase) domain 1"/>
    <property type="match status" value="1"/>
</dbReference>
<dbReference type="STRING" id="1173061.A0A0J9XFF2"/>
<feature type="region of interest" description="Disordered" evidence="11">
    <location>
        <begin position="522"/>
        <end position="597"/>
    </location>
</feature>
<keyword evidence="7 10" id="KW-0067">ATP-binding</keyword>
<dbReference type="InterPro" id="IPR008271">
    <property type="entry name" value="Ser/Thr_kinase_AS"/>
</dbReference>
<dbReference type="Pfam" id="PF00069">
    <property type="entry name" value="Pkinase"/>
    <property type="match status" value="1"/>
</dbReference>
<keyword evidence="4" id="KW-0808">Transferase</keyword>
<keyword evidence="5 10" id="KW-0547">Nucleotide-binding</keyword>
<evidence type="ECO:0000256" key="10">
    <source>
        <dbReference type="PROSITE-ProRule" id="PRU10141"/>
    </source>
</evidence>
<dbReference type="EMBL" id="CCBN010000013">
    <property type="protein sequence ID" value="CDO56118.1"/>
    <property type="molecule type" value="Genomic_DNA"/>
</dbReference>
<dbReference type="FunFam" id="1.10.510.10:FF:000499">
    <property type="entry name" value="Serine/threonine-protein kinase KIC1"/>
    <property type="match status" value="1"/>
</dbReference>
<dbReference type="EC" id="2.7.11.1" evidence="2"/>
<feature type="compositionally biased region" description="Low complexity" evidence="11">
    <location>
        <begin position="343"/>
        <end position="365"/>
    </location>
</feature>
<dbReference type="InterPro" id="IPR050629">
    <property type="entry name" value="STE20/SPS1-PAK"/>
</dbReference>
<reference evidence="13" key="1">
    <citation type="submission" date="2014-03" db="EMBL/GenBank/DDBJ databases">
        <authorList>
            <person name="Casaregola S."/>
        </authorList>
    </citation>
    <scope>NUCLEOTIDE SEQUENCE [LARGE SCALE GENOMIC DNA]</scope>
    <source>
        <strain evidence="13">CLIB 918</strain>
    </source>
</reference>
<evidence type="ECO:0000256" key="1">
    <source>
        <dbReference type="ARBA" id="ARBA00008874"/>
    </source>
</evidence>
<keyword evidence="14" id="KW-1185">Reference proteome</keyword>
<dbReference type="InterPro" id="IPR017441">
    <property type="entry name" value="Protein_kinase_ATP_BS"/>
</dbReference>
<feature type="region of interest" description="Disordered" evidence="11">
    <location>
        <begin position="460"/>
        <end position="493"/>
    </location>
</feature>
<comment type="catalytic activity">
    <reaction evidence="8">
        <text>L-threonyl-[protein] + ATP = O-phospho-L-threonyl-[protein] + ADP + H(+)</text>
        <dbReference type="Rhea" id="RHEA:46608"/>
        <dbReference type="Rhea" id="RHEA-COMP:11060"/>
        <dbReference type="Rhea" id="RHEA-COMP:11605"/>
        <dbReference type="ChEBI" id="CHEBI:15378"/>
        <dbReference type="ChEBI" id="CHEBI:30013"/>
        <dbReference type="ChEBI" id="CHEBI:30616"/>
        <dbReference type="ChEBI" id="CHEBI:61977"/>
        <dbReference type="ChEBI" id="CHEBI:456216"/>
        <dbReference type="EC" id="2.7.11.1"/>
    </reaction>
</comment>
<dbReference type="InterPro" id="IPR001245">
    <property type="entry name" value="Ser-Thr/Tyr_kinase_cat_dom"/>
</dbReference>
<dbReference type="GO" id="GO:0005524">
    <property type="term" value="F:ATP binding"/>
    <property type="evidence" value="ECO:0007669"/>
    <property type="project" value="UniProtKB-UniRule"/>
</dbReference>
<evidence type="ECO:0000313" key="14">
    <source>
        <dbReference type="Proteomes" id="UP000242525"/>
    </source>
</evidence>
<evidence type="ECO:0000256" key="4">
    <source>
        <dbReference type="ARBA" id="ARBA00022679"/>
    </source>
</evidence>
<sequence>MQQQSSSLYRRDEVIGRGTFGVVYKGINRKTKKVVAIKILNLDTFQDDVQDVQREIMLLSQLSQSDVQNVTRYHTSFLQGSKLWIIMDYCSGGSIRTLLKAGTIEEKYSAVIMREVLIVLIYIHKEGIIHRDIKAANILVTNEGRVQLCDFGVAAQLSTAQLRRTSMIGTPYWMAPEVIQEGAGYNQKADIWSLGVTLYEITTGHPPYAEQEVTRAMHLIPRQKPARLEGTQYSSALKEFVAKCLDEQPEERATAEELYKTKFIKNTKNVPTQIIKDLILRYQKWKAQNKSRCNSILEPSPGTAVIDDDEDDADSDSVFWDFNDDYDENGNTIIEKSATAPNSSTSPFMPEPPSSSMSSPVPSQPGTLKLNSPDPGSSSTLYNGTNQHTFKENYFMSHKTPESSITEKHPLTELFEPEKPLKVKEFTPSIVSPIPNNVNLISNSDMLLPTPMPSFNPNHASMSPNALHSGINSPHMNLSPSASSPGTPPLQNQRVFVPPISIDIPSFDKIYPPPVLASPNTPISSDGLSFEVQSPKPRNPVTSPMDSPPPVTPHTPIKQVFSQNNLPSNIGAGSKPSSFSSRPHSKTRLSALAADPPHIPTGTGITTSASDQDLLSLNFHRKLRSVSSPLAQPPVRSLSAVPLAATSDTASNMVMERPSSSSFVDQKAIQPRTPPNLHTPTNVLPKFPDLPSLNSSFLLDENSKQSTISELDKLLTVFINGLDALEQDLTINFSSL</sequence>
<dbReference type="SUPFAM" id="SSF56112">
    <property type="entry name" value="Protein kinase-like (PK-like)"/>
    <property type="match status" value="1"/>
</dbReference>
<evidence type="ECO:0000256" key="3">
    <source>
        <dbReference type="ARBA" id="ARBA00022527"/>
    </source>
</evidence>
<keyword evidence="3" id="KW-0723">Serine/threonine-protein kinase</keyword>
<dbReference type="PANTHER" id="PTHR48012:SF10">
    <property type="entry name" value="FI20177P1"/>
    <property type="match status" value="1"/>
</dbReference>
<evidence type="ECO:0000313" key="13">
    <source>
        <dbReference type="EMBL" id="CDO56118.1"/>
    </source>
</evidence>
<dbReference type="GO" id="GO:0005737">
    <property type="term" value="C:cytoplasm"/>
    <property type="evidence" value="ECO:0007669"/>
    <property type="project" value="TreeGrafter"/>
</dbReference>
<dbReference type="PROSITE" id="PS50011">
    <property type="entry name" value="PROTEIN_KINASE_DOM"/>
    <property type="match status" value="1"/>
</dbReference>
<dbReference type="InterPro" id="IPR000719">
    <property type="entry name" value="Prot_kinase_dom"/>
</dbReference>
<evidence type="ECO:0000256" key="2">
    <source>
        <dbReference type="ARBA" id="ARBA00012513"/>
    </source>
</evidence>
<dbReference type="GO" id="GO:0004674">
    <property type="term" value="F:protein serine/threonine kinase activity"/>
    <property type="evidence" value="ECO:0007669"/>
    <property type="project" value="UniProtKB-KW"/>
</dbReference>
<dbReference type="PROSITE" id="PS00108">
    <property type="entry name" value="PROTEIN_KINASE_ST"/>
    <property type="match status" value="1"/>
</dbReference>
<dbReference type="AlphaFoldDB" id="A0A0J9XFF2"/>
<dbReference type="OrthoDB" id="248923at2759"/>
<accession>A0A0J9XFF2</accession>
<feature type="compositionally biased region" description="Acidic residues" evidence="11">
    <location>
        <begin position="306"/>
        <end position="315"/>
    </location>
</feature>
<feature type="binding site" evidence="10">
    <location>
        <position position="38"/>
    </location>
    <ligand>
        <name>ATP</name>
        <dbReference type="ChEBI" id="CHEBI:30616"/>
    </ligand>
</feature>
<evidence type="ECO:0000256" key="5">
    <source>
        <dbReference type="ARBA" id="ARBA00022741"/>
    </source>
</evidence>
<feature type="region of interest" description="Disordered" evidence="11">
    <location>
        <begin position="296"/>
        <end position="318"/>
    </location>
</feature>
<name>A0A0J9XFF2_GEOCN</name>
<evidence type="ECO:0000256" key="7">
    <source>
        <dbReference type="ARBA" id="ARBA00022840"/>
    </source>
</evidence>
<evidence type="ECO:0000259" key="12">
    <source>
        <dbReference type="PROSITE" id="PS50011"/>
    </source>
</evidence>
<dbReference type="Proteomes" id="UP000242525">
    <property type="component" value="Unassembled WGS sequence"/>
</dbReference>
<feature type="domain" description="Protein kinase" evidence="12">
    <location>
        <begin position="9"/>
        <end position="264"/>
    </location>
</feature>
<dbReference type="SMART" id="SM00220">
    <property type="entry name" value="S_TKc"/>
    <property type="match status" value="1"/>
</dbReference>
<evidence type="ECO:0000256" key="6">
    <source>
        <dbReference type="ARBA" id="ARBA00022777"/>
    </source>
</evidence>
<evidence type="ECO:0000256" key="9">
    <source>
        <dbReference type="ARBA" id="ARBA00048679"/>
    </source>
</evidence>
<dbReference type="PANTHER" id="PTHR48012">
    <property type="entry name" value="STERILE20-LIKE KINASE, ISOFORM B-RELATED"/>
    <property type="match status" value="1"/>
</dbReference>
<dbReference type="PROSITE" id="PS00107">
    <property type="entry name" value="PROTEIN_KINASE_ATP"/>
    <property type="match status" value="1"/>
</dbReference>
<proteinExistence type="inferred from homology"/>